<protein>
    <recommendedName>
        <fullName evidence="4">Cytochrome C oxidase assembly protein</fullName>
    </recommendedName>
</protein>
<sequence>MSIDQTATHEIYARRKGRNVAVLLILLAFVTLIFAVTIVKMQNGASMEAFDHAIRPSILPQVSE</sequence>
<feature type="transmembrane region" description="Helical" evidence="1">
    <location>
        <begin position="20"/>
        <end position="39"/>
    </location>
</feature>
<accession>A0A2C9CNN5</accession>
<keyword evidence="3" id="KW-1185">Reference proteome</keyword>
<reference evidence="3" key="1">
    <citation type="submission" date="2017-09" db="EMBL/GenBank/DDBJ databases">
        <authorList>
            <person name="Varghese N."/>
            <person name="Submissions S."/>
        </authorList>
    </citation>
    <scope>NUCLEOTIDE SEQUENCE [LARGE SCALE GENOMIC DNA]</scope>
    <source>
        <strain evidence="3">C7</strain>
    </source>
</reference>
<keyword evidence="1" id="KW-1133">Transmembrane helix</keyword>
<dbReference type="EMBL" id="OCTN01000001">
    <property type="protein sequence ID" value="SOH92810.1"/>
    <property type="molecule type" value="Genomic_DNA"/>
</dbReference>
<dbReference type="RefSeq" id="WP_097928369.1">
    <property type="nucleotide sequence ID" value="NZ_OCTN01000001.1"/>
</dbReference>
<evidence type="ECO:0000313" key="2">
    <source>
        <dbReference type="EMBL" id="SOH92810.1"/>
    </source>
</evidence>
<dbReference type="AlphaFoldDB" id="A0A2C9CNN5"/>
<keyword evidence="1" id="KW-0812">Transmembrane</keyword>
<dbReference type="Proteomes" id="UP000220034">
    <property type="component" value="Unassembled WGS sequence"/>
</dbReference>
<evidence type="ECO:0000256" key="1">
    <source>
        <dbReference type="SAM" id="Phobius"/>
    </source>
</evidence>
<organism evidence="2 3">
    <name type="scientific">Pontivivens marinum</name>
    <dbReference type="NCBI Taxonomy" id="1690039"/>
    <lineage>
        <taxon>Bacteria</taxon>
        <taxon>Pseudomonadati</taxon>
        <taxon>Pseudomonadota</taxon>
        <taxon>Alphaproteobacteria</taxon>
        <taxon>Rhodobacterales</taxon>
        <taxon>Paracoccaceae</taxon>
        <taxon>Pontivivens</taxon>
    </lineage>
</organism>
<gene>
    <name evidence="2" type="ORF">SAMN06273572_101659</name>
</gene>
<evidence type="ECO:0008006" key="4">
    <source>
        <dbReference type="Google" id="ProtNLM"/>
    </source>
</evidence>
<dbReference type="OrthoDB" id="7871759at2"/>
<name>A0A2C9CNN5_9RHOB</name>
<proteinExistence type="predicted"/>
<evidence type="ECO:0000313" key="3">
    <source>
        <dbReference type="Proteomes" id="UP000220034"/>
    </source>
</evidence>
<keyword evidence="1" id="KW-0472">Membrane</keyword>